<gene>
    <name evidence="1" type="ORF">SAMN05443639_113133</name>
</gene>
<keyword evidence="2" id="KW-1185">Reference proteome</keyword>
<dbReference type="Proteomes" id="UP000199181">
    <property type="component" value="Unassembled WGS sequence"/>
</dbReference>
<reference evidence="2" key="1">
    <citation type="submission" date="2016-10" db="EMBL/GenBank/DDBJ databases">
        <authorList>
            <person name="Varghese N."/>
            <person name="Submissions S."/>
        </authorList>
    </citation>
    <scope>NUCLEOTIDE SEQUENCE [LARGE SCALE GENOMIC DNA]</scope>
    <source>
        <strain evidence="2">DSM 16858</strain>
    </source>
</reference>
<organism evidence="1 2">
    <name type="scientific">Stigmatella erecta</name>
    <dbReference type="NCBI Taxonomy" id="83460"/>
    <lineage>
        <taxon>Bacteria</taxon>
        <taxon>Pseudomonadati</taxon>
        <taxon>Myxococcota</taxon>
        <taxon>Myxococcia</taxon>
        <taxon>Myxococcales</taxon>
        <taxon>Cystobacterineae</taxon>
        <taxon>Archangiaceae</taxon>
        <taxon>Stigmatella</taxon>
    </lineage>
</organism>
<dbReference type="AlphaFoldDB" id="A0A1I0KTG2"/>
<sequence length="256" mass="26163">MLLGLLLGACRDADKASGTALFVTIDFPTTLFIDQLVVSGSVGESGIGPYVLPGEPGRLLTNGETFRILLPPVENETPAEVSIEGLHEGTRVAQGSSSVQVRKGYEVELTVRMESAPPVDPNFCVDCPSGCCMNGYCTTSTFQTCGTGGISCTSCNPATADACSQGGFCACGPNPACDPIASDRCDKGRCRCGTKDACPSGLQCVGGQCQCTPSSCSGCCDGNTCVPGNQRDRCGTGGQGCRNCGFLQCRAGGVCG</sequence>
<evidence type="ECO:0000313" key="2">
    <source>
        <dbReference type="Proteomes" id="UP000199181"/>
    </source>
</evidence>
<accession>A0A1I0KTG2</accession>
<proteinExistence type="predicted"/>
<name>A0A1I0KTG2_9BACT</name>
<evidence type="ECO:0000313" key="1">
    <source>
        <dbReference type="EMBL" id="SEU28265.1"/>
    </source>
</evidence>
<dbReference type="EMBL" id="FOIJ01000013">
    <property type="protein sequence ID" value="SEU28265.1"/>
    <property type="molecule type" value="Genomic_DNA"/>
</dbReference>
<protein>
    <submittedName>
        <fullName evidence="1">Uncharacterized protein</fullName>
    </submittedName>
</protein>